<gene>
    <name evidence="2" type="ORF">JOC47_002909</name>
</gene>
<evidence type="ECO:0000313" key="2">
    <source>
        <dbReference type="EMBL" id="MBM7558040.1"/>
    </source>
</evidence>
<accession>A0A938XV16</accession>
<name>A0A938XV16_9FIRM</name>
<dbReference type="GO" id="GO:0003677">
    <property type="term" value="F:DNA binding"/>
    <property type="evidence" value="ECO:0007669"/>
    <property type="project" value="UniProtKB-KW"/>
</dbReference>
<dbReference type="EMBL" id="JAFBDQ010000023">
    <property type="protein sequence ID" value="MBM7558040.1"/>
    <property type="molecule type" value="Genomic_DNA"/>
</dbReference>
<keyword evidence="2" id="KW-0238">DNA-binding</keyword>
<dbReference type="RefSeq" id="WP_204703017.1">
    <property type="nucleotide sequence ID" value="NZ_JAFBDQ010000023.1"/>
</dbReference>
<dbReference type="Proteomes" id="UP000774000">
    <property type="component" value="Unassembled WGS sequence"/>
</dbReference>
<proteinExistence type="predicted"/>
<reference evidence="2" key="1">
    <citation type="submission" date="2021-01" db="EMBL/GenBank/DDBJ databases">
        <title>Genomic Encyclopedia of Type Strains, Phase IV (KMG-IV): sequencing the most valuable type-strain genomes for metagenomic binning, comparative biology and taxonomic classification.</title>
        <authorList>
            <person name="Goeker M."/>
        </authorList>
    </citation>
    <scope>NUCLEOTIDE SEQUENCE</scope>
    <source>
        <strain evidence="2">DSM 23230</strain>
    </source>
</reference>
<feature type="coiled-coil region" evidence="1">
    <location>
        <begin position="42"/>
        <end position="77"/>
    </location>
</feature>
<dbReference type="AlphaFoldDB" id="A0A938XV16"/>
<organism evidence="2 3">
    <name type="scientific">Halanaerobacter jeridensis</name>
    <dbReference type="NCBI Taxonomy" id="706427"/>
    <lineage>
        <taxon>Bacteria</taxon>
        <taxon>Bacillati</taxon>
        <taxon>Bacillota</taxon>
        <taxon>Clostridia</taxon>
        <taxon>Halanaerobiales</taxon>
        <taxon>Halobacteroidaceae</taxon>
        <taxon>Halanaerobacter</taxon>
    </lineage>
</organism>
<evidence type="ECO:0000313" key="3">
    <source>
        <dbReference type="Proteomes" id="UP000774000"/>
    </source>
</evidence>
<evidence type="ECO:0000256" key="1">
    <source>
        <dbReference type="SAM" id="Coils"/>
    </source>
</evidence>
<comment type="caution">
    <text evidence="2">The sequence shown here is derived from an EMBL/GenBank/DDBJ whole genome shotgun (WGS) entry which is preliminary data.</text>
</comment>
<keyword evidence="1" id="KW-0175">Coiled coil</keyword>
<sequence length="227" mass="26506">MGLEELTKKEQIINFARHDPFLKISDIAENVDTTPRYVRTILSEANISLMELREKYARNMEQRLAGERSDLQQATIRLLEKDKDFEAGEISIKQIDDLEFNDLVRTKPQEKLYKIIQEKLVDNHVYGWQEIITYLSSDINQERLNHLNSLYELFGDKGINNVKFRNNIIQVEEANPILESRLDFTGEQNLVMKSQRIILIDKLPIGIENHYFDANSIKLIFPGELVV</sequence>
<protein>
    <submittedName>
        <fullName evidence="2">DNA-binding GntR family transcriptional regulator</fullName>
    </submittedName>
</protein>
<keyword evidence="3" id="KW-1185">Reference proteome</keyword>